<comment type="caution">
    <text evidence="2">The sequence shown here is derived from an EMBL/GenBank/DDBJ whole genome shotgun (WGS) entry which is preliminary data.</text>
</comment>
<evidence type="ECO:0000256" key="1">
    <source>
        <dbReference type="SAM" id="SignalP"/>
    </source>
</evidence>
<feature type="chain" id="PRO_5024273682" description="Lipocalin-like domain-containing protein" evidence="1">
    <location>
        <begin position="22"/>
        <end position="155"/>
    </location>
</feature>
<evidence type="ECO:0008006" key="4">
    <source>
        <dbReference type="Google" id="ProtNLM"/>
    </source>
</evidence>
<sequence length="155" mass="16588">MRFSKPTLILIVLTLFLTACSSDDGPSQTDENAKVIGTYTLSAVNVSPAQDANDDGTASTNLLDEMTCITGTLTINTDTSWNLNVIRINVTSITGGLFFIDCGDADTSKGTWTFSNNQLNLNGSFEPTVYNLSGDTLTRQIGDDLPGFQSVAFTK</sequence>
<gene>
    <name evidence="2" type="ORF">FEE95_00395</name>
</gene>
<protein>
    <recommendedName>
        <fullName evidence="4">Lipocalin-like domain-containing protein</fullName>
    </recommendedName>
</protein>
<name>A0A5S3PSE3_9FLAO</name>
<evidence type="ECO:0000313" key="3">
    <source>
        <dbReference type="Proteomes" id="UP000310314"/>
    </source>
</evidence>
<accession>A0A5S3PSE3</accession>
<organism evidence="2 3">
    <name type="scientific">Maribacter algarum</name>
    <name type="common">ex Zhang et al. 2020</name>
    <dbReference type="NCBI Taxonomy" id="2578118"/>
    <lineage>
        <taxon>Bacteria</taxon>
        <taxon>Pseudomonadati</taxon>
        <taxon>Bacteroidota</taxon>
        <taxon>Flavobacteriia</taxon>
        <taxon>Flavobacteriales</taxon>
        <taxon>Flavobacteriaceae</taxon>
        <taxon>Maribacter</taxon>
    </lineage>
</organism>
<dbReference type="AlphaFoldDB" id="A0A5S3PSE3"/>
<dbReference type="OrthoDB" id="1452258at2"/>
<dbReference type="RefSeq" id="WP_138655858.1">
    <property type="nucleotide sequence ID" value="NZ_VATY01000001.1"/>
</dbReference>
<proteinExistence type="predicted"/>
<feature type="signal peptide" evidence="1">
    <location>
        <begin position="1"/>
        <end position="21"/>
    </location>
</feature>
<keyword evidence="3" id="KW-1185">Reference proteome</keyword>
<dbReference type="EMBL" id="VATY01000001">
    <property type="protein sequence ID" value="TMM57926.1"/>
    <property type="molecule type" value="Genomic_DNA"/>
</dbReference>
<keyword evidence="1" id="KW-0732">Signal</keyword>
<dbReference type="PROSITE" id="PS51257">
    <property type="entry name" value="PROKAR_LIPOPROTEIN"/>
    <property type="match status" value="1"/>
</dbReference>
<dbReference type="Proteomes" id="UP000310314">
    <property type="component" value="Unassembled WGS sequence"/>
</dbReference>
<reference evidence="2 3" key="1">
    <citation type="submission" date="2019-05" db="EMBL/GenBank/DDBJ databases">
        <authorList>
            <person name="Zhang J.-Y."/>
            <person name="Feg X."/>
            <person name="Du Z.-J."/>
        </authorList>
    </citation>
    <scope>NUCLEOTIDE SEQUENCE [LARGE SCALE GENOMIC DNA]</scope>
    <source>
        <strain evidence="2 3">RZ26</strain>
    </source>
</reference>
<evidence type="ECO:0000313" key="2">
    <source>
        <dbReference type="EMBL" id="TMM57926.1"/>
    </source>
</evidence>